<dbReference type="SUPFAM" id="SSF52821">
    <property type="entry name" value="Rhodanese/Cell cycle control phosphatase"/>
    <property type="match status" value="1"/>
</dbReference>
<dbReference type="RefSeq" id="WP_139514927.1">
    <property type="nucleotide sequence ID" value="NZ_CP040896.1"/>
</dbReference>
<dbReference type="InterPro" id="IPR058840">
    <property type="entry name" value="AAA_SelU"/>
</dbReference>
<protein>
    <submittedName>
        <fullName evidence="3">tRNA 2-selenouridine(34) synthase MnmH</fullName>
    </submittedName>
</protein>
<proteinExistence type="predicted"/>
<feature type="domain" description="Rhodanese" evidence="2">
    <location>
        <begin position="12"/>
        <end position="133"/>
    </location>
</feature>
<dbReference type="OrthoDB" id="9808735at2"/>
<dbReference type="Proteomes" id="UP000305398">
    <property type="component" value="Chromosome"/>
</dbReference>
<evidence type="ECO:0000259" key="2">
    <source>
        <dbReference type="PROSITE" id="PS50206"/>
    </source>
</evidence>
<dbReference type="GO" id="GO:0004792">
    <property type="term" value="F:thiosulfate-cyanide sulfurtransferase activity"/>
    <property type="evidence" value="ECO:0007669"/>
    <property type="project" value="InterPro"/>
</dbReference>
<dbReference type="AlphaFoldDB" id="A0A5B7ZY00"/>
<dbReference type="PROSITE" id="PS50206">
    <property type="entry name" value="RHODANESE_3"/>
    <property type="match status" value="1"/>
</dbReference>
<organism evidence="3 4">
    <name type="scientific">Hymenobacter jejuensis</name>
    <dbReference type="NCBI Taxonomy" id="2502781"/>
    <lineage>
        <taxon>Bacteria</taxon>
        <taxon>Pseudomonadati</taxon>
        <taxon>Bacteroidota</taxon>
        <taxon>Cytophagia</taxon>
        <taxon>Cytophagales</taxon>
        <taxon>Hymenobacteraceae</taxon>
        <taxon>Hymenobacter</taxon>
    </lineage>
</organism>
<evidence type="ECO:0000313" key="4">
    <source>
        <dbReference type="Proteomes" id="UP000305398"/>
    </source>
</evidence>
<evidence type="ECO:0000313" key="3">
    <source>
        <dbReference type="EMBL" id="QDA59747.1"/>
    </source>
</evidence>
<dbReference type="InterPro" id="IPR017582">
    <property type="entry name" value="SelU"/>
</dbReference>
<dbReference type="Pfam" id="PF00581">
    <property type="entry name" value="Rhodanese"/>
    <property type="match status" value="1"/>
</dbReference>
<dbReference type="PANTHER" id="PTHR30401">
    <property type="entry name" value="TRNA 2-SELENOURIDINE SYNTHASE"/>
    <property type="match status" value="1"/>
</dbReference>
<dbReference type="GO" id="GO:0002098">
    <property type="term" value="P:tRNA wobble uridine modification"/>
    <property type="evidence" value="ECO:0007669"/>
    <property type="project" value="InterPro"/>
</dbReference>
<dbReference type="InterPro" id="IPR036873">
    <property type="entry name" value="Rhodanese-like_dom_sf"/>
</dbReference>
<dbReference type="InterPro" id="IPR001763">
    <property type="entry name" value="Rhodanese-like_dom"/>
</dbReference>
<name>A0A5B7ZY00_9BACT</name>
<dbReference type="PROSITE" id="PS00380">
    <property type="entry name" value="RHODANESE_1"/>
    <property type="match status" value="1"/>
</dbReference>
<dbReference type="NCBIfam" id="TIGR03167">
    <property type="entry name" value="tRNA_sel_U_synt"/>
    <property type="match status" value="1"/>
</dbReference>
<gene>
    <name evidence="3" type="primary">mnmH</name>
    <name evidence="3" type="ORF">FHG12_06345</name>
</gene>
<reference evidence="3 4" key="1">
    <citation type="submission" date="2019-06" db="EMBL/GenBank/DDBJ databases">
        <authorList>
            <person name="Srinivasan S."/>
        </authorList>
    </citation>
    <scope>NUCLEOTIDE SEQUENCE [LARGE SCALE GENOMIC DNA]</scope>
    <source>
        <strain evidence="3 4">17J68-5</strain>
    </source>
</reference>
<accession>A0A5B7ZY00</accession>
<dbReference type="SMART" id="SM00450">
    <property type="entry name" value="RHOD"/>
    <property type="match status" value="1"/>
</dbReference>
<dbReference type="PANTHER" id="PTHR30401:SF0">
    <property type="entry name" value="TRNA 2-SELENOURIDINE SYNTHASE"/>
    <property type="match status" value="1"/>
</dbReference>
<dbReference type="NCBIfam" id="NF008750">
    <property type="entry name" value="PRK11784.1-2"/>
    <property type="match status" value="1"/>
</dbReference>
<dbReference type="InterPro" id="IPR001307">
    <property type="entry name" value="Thiosulphate_STrfase_CS"/>
</dbReference>
<dbReference type="KEGG" id="hyj:FHG12_06345"/>
<dbReference type="Pfam" id="PF26341">
    <property type="entry name" value="AAA_SelU"/>
    <property type="match status" value="1"/>
</dbReference>
<dbReference type="EMBL" id="CP040896">
    <property type="protein sequence ID" value="QDA59747.1"/>
    <property type="molecule type" value="Genomic_DNA"/>
</dbReference>
<evidence type="ECO:0000256" key="1">
    <source>
        <dbReference type="ARBA" id="ARBA00023266"/>
    </source>
</evidence>
<keyword evidence="4" id="KW-1185">Reference proteome</keyword>
<keyword evidence="1" id="KW-0711">Selenium</keyword>
<sequence length="358" mass="39106">MPRLSLPDFLTGPTEAPILDARAPVEYAQGHIPGAVSFPLFSDEERARIGTTYKQVSKDKAVLLGLDFFGPKMSRMVKQAQKIAPDRQVRLHCWRGGMRSGAVQWLLELAGFQVSLLDKGYKEYRHWALAQFAQPRSMLVLGGLTGSGKTDVLHELIRQGESVIDLEGIAHHKGSSFGAIGLPPQPTPEQFENNLAWELDRLPAQAVSWVEDESIAIGAVPVPKPFFTQMQQAPLVVLEVPRTARTRKLAVEYGSQDPQLLGEAIQRISKRLGGLATKEALAAIEVGDMEKMVDIALSYYDKTYGYGLTVKQNVRVVRVPTDSTDAAENAARVLSAARQAGLYALAKTSLVGNASFLS</sequence>
<dbReference type="Gene3D" id="3.40.250.10">
    <property type="entry name" value="Rhodanese-like domain"/>
    <property type="match status" value="1"/>
</dbReference>
<dbReference type="GO" id="GO:0043828">
    <property type="term" value="F:tRNA 2-selenouridine synthase activity"/>
    <property type="evidence" value="ECO:0007669"/>
    <property type="project" value="InterPro"/>
</dbReference>